<evidence type="ECO:0000256" key="1">
    <source>
        <dbReference type="SAM" id="SignalP"/>
    </source>
</evidence>
<feature type="signal peptide" evidence="1">
    <location>
        <begin position="1"/>
        <end position="17"/>
    </location>
</feature>
<comment type="caution">
    <text evidence="2">The sequence shown here is derived from an EMBL/GenBank/DDBJ whole genome shotgun (WGS) entry which is preliminary data.</text>
</comment>
<name>A0ABV2EFJ5_9CAUL</name>
<evidence type="ECO:0000313" key="2">
    <source>
        <dbReference type="EMBL" id="MET3525804.1"/>
    </source>
</evidence>
<dbReference type="RefSeq" id="WP_331932143.1">
    <property type="nucleotide sequence ID" value="NZ_JBEPLU010000001.1"/>
</dbReference>
<organism evidence="2 3">
    <name type="scientific">Phenylobacterium koreense</name>
    <dbReference type="NCBI Taxonomy" id="266125"/>
    <lineage>
        <taxon>Bacteria</taxon>
        <taxon>Pseudomonadati</taxon>
        <taxon>Pseudomonadota</taxon>
        <taxon>Alphaproteobacteria</taxon>
        <taxon>Caulobacterales</taxon>
        <taxon>Caulobacteraceae</taxon>
        <taxon>Phenylobacterium</taxon>
    </lineage>
</organism>
<feature type="chain" id="PRO_5045532236" evidence="1">
    <location>
        <begin position="18"/>
        <end position="166"/>
    </location>
</feature>
<protein>
    <submittedName>
        <fullName evidence="2">Uncharacterized protein</fullName>
    </submittedName>
</protein>
<dbReference type="EMBL" id="JBEPLU010000001">
    <property type="protein sequence ID" value="MET3525804.1"/>
    <property type="molecule type" value="Genomic_DNA"/>
</dbReference>
<dbReference type="PROSITE" id="PS51257">
    <property type="entry name" value="PROKAR_LIPOPROTEIN"/>
    <property type="match status" value="1"/>
</dbReference>
<keyword evidence="3" id="KW-1185">Reference proteome</keyword>
<sequence length="166" mass="17081">MYRLKTIAIVLSASAAAAGCASGRVDLAERGVRPALTAGSMRMTTPAAAGADPLIQDLARAGLIAEGEGAAYVADIGYSVRPLKVGAYSGPPPAAEAGQAGWIAPPDEWKIWRPRQRAICTLSLHIADASNPQADYEVRASRLGRGQDCGGVSELASAVGERIVSP</sequence>
<keyword evidence="1" id="KW-0732">Signal</keyword>
<proteinExistence type="predicted"/>
<reference evidence="2 3" key="1">
    <citation type="submission" date="2024-06" db="EMBL/GenBank/DDBJ databases">
        <title>Genomic Encyclopedia of Type Strains, Phase IV (KMG-IV): sequencing the most valuable type-strain genomes for metagenomic binning, comparative biology and taxonomic classification.</title>
        <authorList>
            <person name="Goeker M."/>
        </authorList>
    </citation>
    <scope>NUCLEOTIDE SEQUENCE [LARGE SCALE GENOMIC DNA]</scope>
    <source>
        <strain evidence="2 3">DSM 17809</strain>
    </source>
</reference>
<gene>
    <name evidence="2" type="ORF">ABID41_000899</name>
</gene>
<accession>A0ABV2EFJ5</accession>
<evidence type="ECO:0000313" key="3">
    <source>
        <dbReference type="Proteomes" id="UP001549110"/>
    </source>
</evidence>
<dbReference type="Proteomes" id="UP001549110">
    <property type="component" value="Unassembled WGS sequence"/>
</dbReference>